<name>X1EJ84_9ZZZZ</name>
<evidence type="ECO:0000313" key="1">
    <source>
        <dbReference type="EMBL" id="GAH08713.1"/>
    </source>
</evidence>
<protein>
    <submittedName>
        <fullName evidence="1">Uncharacterized protein</fullName>
    </submittedName>
</protein>
<reference evidence="1" key="1">
    <citation type="journal article" date="2014" name="Front. Microbiol.">
        <title>High frequency of phylogenetically diverse reductive dehalogenase-homologous genes in deep subseafloor sedimentary metagenomes.</title>
        <authorList>
            <person name="Kawai M."/>
            <person name="Futagami T."/>
            <person name="Toyoda A."/>
            <person name="Takaki Y."/>
            <person name="Nishi S."/>
            <person name="Hori S."/>
            <person name="Arai W."/>
            <person name="Tsubouchi T."/>
            <person name="Morono Y."/>
            <person name="Uchiyama I."/>
            <person name="Ito T."/>
            <person name="Fujiyama A."/>
            <person name="Inagaki F."/>
            <person name="Takami H."/>
        </authorList>
    </citation>
    <scope>NUCLEOTIDE SEQUENCE</scope>
    <source>
        <strain evidence="1">Expedition CK06-06</strain>
    </source>
</reference>
<dbReference type="AlphaFoldDB" id="X1EJ84"/>
<sequence length="145" mass="17328">AYVHITSPIRRLVDLLNSIIIQDSLGFMKLTGERLAFYTRWTNPEAFDYINQTMRSIRKVQNDCSLLNICASDEALLSRIHTGFIFDKIIRNDDLYQYMVYFPEFKMINRFTSRHDKENLSAQTFKLYIFMDENQLKQKIRIELQ</sequence>
<dbReference type="SUPFAM" id="SSF50249">
    <property type="entry name" value="Nucleic acid-binding proteins"/>
    <property type="match status" value="1"/>
</dbReference>
<dbReference type="InterPro" id="IPR012340">
    <property type="entry name" value="NA-bd_OB-fold"/>
</dbReference>
<gene>
    <name evidence="1" type="ORF">S01H4_55767</name>
</gene>
<accession>X1EJ84</accession>
<proteinExistence type="predicted"/>
<comment type="caution">
    <text evidence="1">The sequence shown here is derived from an EMBL/GenBank/DDBJ whole genome shotgun (WGS) entry which is preliminary data.</text>
</comment>
<feature type="non-terminal residue" evidence="1">
    <location>
        <position position="1"/>
    </location>
</feature>
<dbReference type="EMBL" id="BART01032228">
    <property type="protein sequence ID" value="GAH08713.1"/>
    <property type="molecule type" value="Genomic_DNA"/>
</dbReference>
<organism evidence="1">
    <name type="scientific">marine sediment metagenome</name>
    <dbReference type="NCBI Taxonomy" id="412755"/>
    <lineage>
        <taxon>unclassified sequences</taxon>
        <taxon>metagenomes</taxon>
        <taxon>ecological metagenomes</taxon>
    </lineage>
</organism>